<evidence type="ECO:0000313" key="3">
    <source>
        <dbReference type="Proteomes" id="UP001165306"/>
    </source>
</evidence>
<organism evidence="2 3">
    <name type="scientific">Thermalbibacter longus</name>
    <dbReference type="NCBI Taxonomy" id="2951981"/>
    <lineage>
        <taxon>Bacteria</taxon>
        <taxon>Pseudomonadati</taxon>
        <taxon>Thermomicrobiota</taxon>
        <taxon>Thermomicrobia</taxon>
        <taxon>Thermomicrobiales</taxon>
        <taxon>Thermomicrobiaceae</taxon>
        <taxon>Thermalbibacter</taxon>
    </lineage>
</organism>
<keyword evidence="1" id="KW-1133">Transmembrane helix</keyword>
<name>A0AA41WEB4_9BACT</name>
<dbReference type="EMBL" id="JAMSLR010000006">
    <property type="protein sequence ID" value="MCM8749528.1"/>
    <property type="molecule type" value="Genomic_DNA"/>
</dbReference>
<keyword evidence="1" id="KW-0812">Transmembrane</keyword>
<accession>A0AA41WEB4</accession>
<dbReference type="Proteomes" id="UP001165306">
    <property type="component" value="Unassembled WGS sequence"/>
</dbReference>
<gene>
    <name evidence="2" type="ORF">NET02_10245</name>
</gene>
<sequence>MVDNPAMISMGILAIWAAIWSVPGIVRARRFGYRRLVYVGYVSLAVIVVMAALLILVGIFGR</sequence>
<keyword evidence="1" id="KW-0472">Membrane</keyword>
<reference evidence="2" key="1">
    <citation type="submission" date="2022-06" db="EMBL/GenBank/DDBJ databases">
        <title>CFH 74404 Thermomicrobiaceae sp.</title>
        <authorList>
            <person name="Ming H."/>
            <person name="Li W.-J."/>
            <person name="Zhao Z."/>
        </authorList>
    </citation>
    <scope>NUCLEOTIDE SEQUENCE</scope>
    <source>
        <strain evidence="2">CFH 74404</strain>
    </source>
</reference>
<proteinExistence type="predicted"/>
<dbReference type="AlphaFoldDB" id="A0AA41WEB4"/>
<comment type="caution">
    <text evidence="2">The sequence shown here is derived from an EMBL/GenBank/DDBJ whole genome shotgun (WGS) entry which is preliminary data.</text>
</comment>
<dbReference type="RefSeq" id="WP_284057310.1">
    <property type="nucleotide sequence ID" value="NZ_JAMSLR010000006.1"/>
</dbReference>
<evidence type="ECO:0000313" key="2">
    <source>
        <dbReference type="EMBL" id="MCM8749528.1"/>
    </source>
</evidence>
<protein>
    <submittedName>
        <fullName evidence="2">Uncharacterized protein</fullName>
    </submittedName>
</protein>
<keyword evidence="3" id="KW-1185">Reference proteome</keyword>
<feature type="transmembrane region" description="Helical" evidence="1">
    <location>
        <begin position="38"/>
        <end position="60"/>
    </location>
</feature>
<feature type="transmembrane region" description="Helical" evidence="1">
    <location>
        <begin position="6"/>
        <end position="26"/>
    </location>
</feature>
<evidence type="ECO:0000256" key="1">
    <source>
        <dbReference type="SAM" id="Phobius"/>
    </source>
</evidence>